<dbReference type="EMBL" id="KI546043">
    <property type="protein sequence ID" value="EST47342.1"/>
    <property type="molecule type" value="Genomic_DNA"/>
</dbReference>
<evidence type="ECO:0000313" key="1">
    <source>
        <dbReference type="EMBL" id="EST47342.1"/>
    </source>
</evidence>
<proteinExistence type="predicted"/>
<organism evidence="1">
    <name type="scientific">Spironucleus salmonicida</name>
    <dbReference type="NCBI Taxonomy" id="348837"/>
    <lineage>
        <taxon>Eukaryota</taxon>
        <taxon>Metamonada</taxon>
        <taxon>Diplomonadida</taxon>
        <taxon>Hexamitidae</taxon>
        <taxon>Hexamitinae</taxon>
        <taxon>Spironucleus</taxon>
    </lineage>
</organism>
<reference evidence="1" key="1">
    <citation type="journal article" date="2014" name="PLoS Genet.">
        <title>The Genome of Spironucleus salmonicida Highlights a Fish Pathogen Adapted to Fluctuating Environments.</title>
        <authorList>
            <person name="Xu F."/>
            <person name="Jerlstrom-Hultqvist J."/>
            <person name="Einarsson E."/>
            <person name="Astvaldsson A."/>
            <person name="Svard S.G."/>
            <person name="Andersson J.O."/>
        </authorList>
    </citation>
    <scope>NUCLEOTIDE SEQUENCE</scope>
</reference>
<gene>
    <name evidence="1" type="ORF">SS50377_12616</name>
</gene>
<sequence length="304" mass="34024">MESLHQQLSLGISNGVSCTVSIDVAAAVVLIEQLICEFAGPSATLQLVVLCDDIDIAGALRVTQSVQKAPKEAAVVSLSKESFLFQERRLFLRMKHVTAIFAINGVIGREDLHQTTNAVFISFTSTGGASNAIRLGHQSETSRIYYYRLQSPALVFTLLHKIRTVYSARRQVIIVSDAVTVHFAFKKRCVLSECFTSAMSPRTRALALQRTFRTMLTRSSARTWCWKISTLQDVNLIVVEYREDRLLHDTLNRIQQLNFRGDLVVFSSERALAMPGTVELDTSFRQQRLGTVGIKQPRRDACDL</sequence>
<accession>V6LRQ7</accession>
<protein>
    <submittedName>
        <fullName evidence="1">Uncharacterized protein</fullName>
    </submittedName>
</protein>
<dbReference type="VEuPathDB" id="GiardiaDB:SS50377_25883"/>
<name>V6LRQ7_9EUKA</name>
<dbReference type="AlphaFoldDB" id="V6LRQ7"/>